<dbReference type="InterPro" id="IPR032260">
    <property type="entry name" value="DUF5060"/>
</dbReference>
<dbReference type="Gene3D" id="2.60.120.1620">
    <property type="match status" value="1"/>
</dbReference>
<sequence>MKILTLLTVANGVVGAESQLPLAKSDLVFAEKGGIVAIEAEHFTKQELADTRAWYLTTRDQTPQVEPDGDPSHIAGASGGAYLEILPDTRRTHGDKLITGENFSNEPGKLAVLSYPVHFETPGTYWLWARACSTTSEDNGLHFGINGTWPETAQRWQTIVKNKWHWKSAQRTEKVHVGVPGILTLEVPSAGVHTIQVSMREDGIALDKILLVNRKDYTPEGTGPDSAVQAGSLPKAFPVVKEGDQASPSKKQVPAPKSLFLSAKDFQLEGSSYYLDQGKWAAINPDQHKAANASTPSPFPAGVYNLTLRSVGENDGSSTFALAVNDEVVGLHQAPLSEDTFDESARFHATFQKIEVNPGDVIKVSSVIASADGKEYARARWSGIAFQPADEATRKAVAKYKAPQKKTAEAKPAGPPLQLPRQANGDGSVVVSGELQQWHAVSLTFDGPYAHELDNQPNPFTDYDLSVTFTHDSGKSLQVPGYFAADGNAGESSAQSGTKWRVHFSPPAPGKWSYQVSLLTAPGLITGEADKGKQVKPLHGKTGTFEIAASDKQAPDFRARGRLAYVGKNLLQFQGDKSYFLKAGADAPETLLGYADFDDTKALNPKKVPLKTWSAHVRDWNEGDPTWKDGKGKGLIGALNYLAEEGCNAFSFLPYNVDGDGSNVWPFVAPRDKMHYDCSKLDQWNIVFDHATAKGLFLHFKMQETEIDDNRAGHKGNDRIIRSSLDGGDLGPERRLYCRELIARFGHHLALNWNLGEENTQSTKQQMDMAKFVQATDPYDNHVVIHTFPDQQDKVYNPLLGEKAFTGVSLQNSNLKDCHKQVLKWIKRSNEKGQPWAVAFDEPGDASIGMPADPDYPGMPKDYQGPSIHDCRKYTLWGTFMAGGMGVEYYFGYKLPQNDLICEDWRSRDLSWDYCRHALNFFRDQNIPMEAMVNRNDLVGNTKDDNSKYCLAKEGEVYLVYLPTGGSTKIELPSGDFTLTWFNPRTGEMGQTTTLQKPLTAPDKEDWLALIRKK</sequence>
<accession>A0A918TC21</accession>
<evidence type="ECO:0000313" key="5">
    <source>
        <dbReference type="EMBL" id="GHC40297.1"/>
    </source>
</evidence>
<evidence type="ECO:0000259" key="3">
    <source>
        <dbReference type="Pfam" id="PF16586"/>
    </source>
</evidence>
<name>A0A918TC21_9BACT</name>
<dbReference type="AlphaFoldDB" id="A0A918TC21"/>
<dbReference type="Pfam" id="PF17829">
    <property type="entry name" value="GH115_C"/>
    <property type="match status" value="1"/>
</dbReference>
<dbReference type="InterPro" id="IPR041437">
    <property type="entry name" value="GH115_C"/>
</dbReference>
<dbReference type="Gene3D" id="2.60.40.10">
    <property type="entry name" value="Immunoglobulins"/>
    <property type="match status" value="1"/>
</dbReference>
<evidence type="ECO:0000259" key="2">
    <source>
        <dbReference type="Pfam" id="PF12904"/>
    </source>
</evidence>
<dbReference type="InterPro" id="IPR024749">
    <property type="entry name" value="Collagen-bd_put"/>
</dbReference>
<dbReference type="Gene3D" id="3.20.20.80">
    <property type="entry name" value="Glycosidases"/>
    <property type="match status" value="1"/>
</dbReference>
<comment type="caution">
    <text evidence="5">The sequence shown here is derived from an EMBL/GenBank/DDBJ whole genome shotgun (WGS) entry which is preliminary data.</text>
</comment>
<evidence type="ECO:0008006" key="7">
    <source>
        <dbReference type="Google" id="ProtNLM"/>
    </source>
</evidence>
<feature type="region of interest" description="Disordered" evidence="1">
    <location>
        <begin position="400"/>
        <end position="426"/>
    </location>
</feature>
<dbReference type="Proteomes" id="UP000644507">
    <property type="component" value="Unassembled WGS sequence"/>
</dbReference>
<dbReference type="Pfam" id="PF12904">
    <property type="entry name" value="Collagen_bind_2"/>
    <property type="match status" value="1"/>
</dbReference>
<dbReference type="InterPro" id="IPR013783">
    <property type="entry name" value="Ig-like_fold"/>
</dbReference>
<gene>
    <name evidence="5" type="ORF">GCM10007100_00890</name>
</gene>
<dbReference type="RefSeq" id="WP_229809326.1">
    <property type="nucleotide sequence ID" value="NZ_BMXI01000001.1"/>
</dbReference>
<dbReference type="EMBL" id="BMXI01000001">
    <property type="protein sequence ID" value="GHC40297.1"/>
    <property type="molecule type" value="Genomic_DNA"/>
</dbReference>
<feature type="domain" description="Gylcosyl hydrolase 115 C-terminal" evidence="4">
    <location>
        <begin position="79"/>
        <end position="214"/>
    </location>
</feature>
<reference evidence="5" key="2">
    <citation type="submission" date="2020-09" db="EMBL/GenBank/DDBJ databases">
        <authorList>
            <person name="Sun Q."/>
            <person name="Kim S."/>
        </authorList>
    </citation>
    <scope>NUCLEOTIDE SEQUENCE</scope>
    <source>
        <strain evidence="5">KCTC 12988</strain>
    </source>
</reference>
<feature type="domain" description="DUF5060" evidence="3">
    <location>
        <begin position="435"/>
        <end position="517"/>
    </location>
</feature>
<reference evidence="5" key="1">
    <citation type="journal article" date="2014" name="Int. J. Syst. Evol. Microbiol.">
        <title>Complete genome sequence of Corynebacterium casei LMG S-19264T (=DSM 44701T), isolated from a smear-ripened cheese.</title>
        <authorList>
            <consortium name="US DOE Joint Genome Institute (JGI-PGF)"/>
            <person name="Walter F."/>
            <person name="Albersmeier A."/>
            <person name="Kalinowski J."/>
            <person name="Ruckert C."/>
        </authorList>
    </citation>
    <scope>NUCLEOTIDE SEQUENCE</scope>
    <source>
        <strain evidence="5">KCTC 12988</strain>
    </source>
</reference>
<evidence type="ECO:0000259" key="4">
    <source>
        <dbReference type="Pfam" id="PF17829"/>
    </source>
</evidence>
<organism evidence="5 6">
    <name type="scientific">Roseibacillus persicicus</name>
    <dbReference type="NCBI Taxonomy" id="454148"/>
    <lineage>
        <taxon>Bacteria</taxon>
        <taxon>Pseudomonadati</taxon>
        <taxon>Verrucomicrobiota</taxon>
        <taxon>Verrucomicrobiia</taxon>
        <taxon>Verrucomicrobiales</taxon>
        <taxon>Verrucomicrobiaceae</taxon>
        <taxon>Roseibacillus</taxon>
    </lineage>
</organism>
<feature type="domain" description="Putative collagen-binding" evidence="2">
    <location>
        <begin position="937"/>
        <end position="997"/>
    </location>
</feature>
<keyword evidence="6" id="KW-1185">Reference proteome</keyword>
<protein>
    <recommendedName>
        <fullName evidence="7">DUF5060 domain-containing protein</fullName>
    </recommendedName>
</protein>
<evidence type="ECO:0000256" key="1">
    <source>
        <dbReference type="SAM" id="MobiDB-lite"/>
    </source>
</evidence>
<evidence type="ECO:0000313" key="6">
    <source>
        <dbReference type="Proteomes" id="UP000644507"/>
    </source>
</evidence>
<proteinExistence type="predicted"/>
<dbReference type="Pfam" id="PF16586">
    <property type="entry name" value="DUF5060"/>
    <property type="match status" value="1"/>
</dbReference>